<dbReference type="InterPro" id="IPR052751">
    <property type="entry name" value="Plant_MAPKKK"/>
</dbReference>
<accession>D4D639</accession>
<dbReference type="GO" id="GO:0007165">
    <property type="term" value="P:signal transduction"/>
    <property type="evidence" value="ECO:0007669"/>
    <property type="project" value="TreeGrafter"/>
</dbReference>
<dbReference type="InterPro" id="IPR011009">
    <property type="entry name" value="Kinase-like_dom_sf"/>
</dbReference>
<dbReference type="PANTHER" id="PTHR48011:SF4">
    <property type="entry name" value="MITOGEN-ACTIVATED PROTEIN KINASE KINASE KINASE 19"/>
    <property type="match status" value="1"/>
</dbReference>
<dbReference type="GO" id="GO:0005524">
    <property type="term" value="F:ATP binding"/>
    <property type="evidence" value="ECO:0007669"/>
    <property type="project" value="InterPro"/>
</dbReference>
<comment type="caution">
    <text evidence="2">The sequence shown here is derived from an EMBL/GenBank/DDBJ whole genome shotgun (WGS) entry which is preliminary data.</text>
</comment>
<dbReference type="GO" id="GO:0004672">
    <property type="term" value="F:protein kinase activity"/>
    <property type="evidence" value="ECO:0007669"/>
    <property type="project" value="InterPro"/>
</dbReference>
<dbReference type="RefSeq" id="XP_003023307.1">
    <property type="nucleotide sequence ID" value="XM_003023261.1"/>
</dbReference>
<keyword evidence="3" id="KW-1185">Reference proteome</keyword>
<evidence type="ECO:0000313" key="2">
    <source>
        <dbReference type="EMBL" id="EFE42689.1"/>
    </source>
</evidence>
<dbReference type="Gene3D" id="1.10.510.10">
    <property type="entry name" value="Transferase(Phosphotransferase) domain 1"/>
    <property type="match status" value="1"/>
</dbReference>
<dbReference type="PROSITE" id="PS50011">
    <property type="entry name" value="PROTEIN_KINASE_DOM"/>
    <property type="match status" value="1"/>
</dbReference>
<gene>
    <name evidence="2" type="ORF">TRV_02562</name>
</gene>
<reference evidence="3" key="1">
    <citation type="journal article" date="2011" name="Genome Biol.">
        <title>Comparative and functional genomics provide insights into the pathogenicity of dermatophytic fungi.</title>
        <authorList>
            <person name="Burmester A."/>
            <person name="Shelest E."/>
            <person name="Gloeckner G."/>
            <person name="Heddergott C."/>
            <person name="Schindler S."/>
            <person name="Staib P."/>
            <person name="Heidel A."/>
            <person name="Felder M."/>
            <person name="Petzold A."/>
            <person name="Szafranski K."/>
            <person name="Feuermann M."/>
            <person name="Pedruzzi I."/>
            <person name="Priebe S."/>
            <person name="Groth M."/>
            <person name="Winkler R."/>
            <person name="Li W."/>
            <person name="Kniemeyer O."/>
            <person name="Schroeckh V."/>
            <person name="Hertweck C."/>
            <person name="Hube B."/>
            <person name="White T.C."/>
            <person name="Platzer M."/>
            <person name="Guthke R."/>
            <person name="Heitman J."/>
            <person name="Woestemeyer J."/>
            <person name="Zipfel P.F."/>
            <person name="Monod M."/>
            <person name="Brakhage A.A."/>
        </authorList>
    </citation>
    <scope>NUCLEOTIDE SEQUENCE [LARGE SCALE GENOMIC DNA]</scope>
    <source>
        <strain evidence="3">HKI 0517</strain>
    </source>
</reference>
<dbReference type="Pfam" id="PF00069">
    <property type="entry name" value="Pkinase"/>
    <property type="match status" value="1"/>
</dbReference>
<dbReference type="KEGG" id="tve:TRV_02562"/>
<dbReference type="HOGENOM" id="CLU_000288_31_1_1"/>
<sequence length="296" mass="33755">MTFPRRELPRLNELLIPDDQRKSTRKHLYNHIIDSYHLHLSMPAVTSSIHLPIATYPITWGDNSMPVLGLGRFGCVVKLGEDRVLKRPKTFPEIHDPDISYINEANIICLANEANVYKRLGRHDGIIQCFQTSSYSIELAFANQGDLFTYMQNNPRPTEAVIVDWIRSLAETFAYIHSRRVVVEDIGLKNILVHNNCLKLVDFGNSLLLPMDTDMECFCIQDITPRLEVLHLGCVFYSLATWIEFKYDYIDPNHMLKPDQCPKTAGIIGESIILKCWTGGYASMESLKKDVKALLG</sequence>
<dbReference type="GeneID" id="9583324"/>
<dbReference type="PANTHER" id="PTHR48011">
    <property type="entry name" value="CCR4-NOT TRANSCRIPTIONAL COMPLEX SUBUNIT CAF120-RELATED"/>
    <property type="match status" value="1"/>
</dbReference>
<evidence type="ECO:0000313" key="3">
    <source>
        <dbReference type="Proteomes" id="UP000008383"/>
    </source>
</evidence>
<proteinExistence type="predicted"/>
<organism evidence="2 3">
    <name type="scientific">Trichophyton verrucosum (strain HKI 0517)</name>
    <dbReference type="NCBI Taxonomy" id="663202"/>
    <lineage>
        <taxon>Eukaryota</taxon>
        <taxon>Fungi</taxon>
        <taxon>Dikarya</taxon>
        <taxon>Ascomycota</taxon>
        <taxon>Pezizomycotina</taxon>
        <taxon>Eurotiomycetes</taxon>
        <taxon>Eurotiomycetidae</taxon>
        <taxon>Onygenales</taxon>
        <taxon>Arthrodermataceae</taxon>
        <taxon>Trichophyton</taxon>
    </lineage>
</organism>
<dbReference type="OrthoDB" id="4156987at2759"/>
<dbReference type="EMBL" id="ACYE01000132">
    <property type="protein sequence ID" value="EFE42689.1"/>
    <property type="molecule type" value="Genomic_DNA"/>
</dbReference>
<dbReference type="AlphaFoldDB" id="D4D639"/>
<dbReference type="Proteomes" id="UP000008383">
    <property type="component" value="Unassembled WGS sequence"/>
</dbReference>
<dbReference type="SUPFAM" id="SSF56112">
    <property type="entry name" value="Protein kinase-like (PK-like)"/>
    <property type="match status" value="1"/>
</dbReference>
<name>D4D639_TRIVH</name>
<protein>
    <recommendedName>
        <fullName evidence="1">Protein kinase domain-containing protein</fullName>
    </recommendedName>
</protein>
<dbReference type="InterPro" id="IPR000719">
    <property type="entry name" value="Prot_kinase_dom"/>
</dbReference>
<evidence type="ECO:0000259" key="1">
    <source>
        <dbReference type="PROSITE" id="PS50011"/>
    </source>
</evidence>
<feature type="domain" description="Protein kinase" evidence="1">
    <location>
        <begin position="62"/>
        <end position="296"/>
    </location>
</feature>